<evidence type="ECO:0000313" key="1">
    <source>
        <dbReference type="EMBL" id="TCP00788.1"/>
    </source>
</evidence>
<evidence type="ECO:0000313" key="4">
    <source>
        <dbReference type="Proteomes" id="UP000829756"/>
    </source>
</evidence>
<gene>
    <name evidence="1" type="ORF">EV680_13516</name>
    <name evidence="2" type="ORF">LVJ78_03110</name>
</gene>
<keyword evidence="3" id="KW-1185">Reference proteome</keyword>
<proteinExistence type="predicted"/>
<evidence type="ECO:0000313" key="2">
    <source>
        <dbReference type="EMBL" id="UOO80023.1"/>
    </source>
</evidence>
<dbReference type="Proteomes" id="UP000829756">
    <property type="component" value="Chromosome"/>
</dbReference>
<dbReference type="Gene3D" id="3.90.550.20">
    <property type="match status" value="1"/>
</dbReference>
<dbReference type="KEGG" id="usu:LVJ78_03110"/>
<name>A0AAE9GYF7_9NEIS</name>
<dbReference type="EMBL" id="SLXE01000035">
    <property type="protein sequence ID" value="TCP00788.1"/>
    <property type="molecule type" value="Genomic_DNA"/>
</dbReference>
<dbReference type="RefSeq" id="WP_165870939.1">
    <property type="nucleotide sequence ID" value="NZ_CP091507.1"/>
</dbReference>
<reference evidence="1 3" key="1">
    <citation type="submission" date="2019-03" db="EMBL/GenBank/DDBJ databases">
        <title>Genomic Encyclopedia of Type Strains, Phase IV (KMG-IV): sequencing the most valuable type-strain genomes for metagenomic binning, comparative biology and taxonomic classification.</title>
        <authorList>
            <person name="Goeker M."/>
        </authorList>
    </citation>
    <scope>NUCLEOTIDE SEQUENCE [LARGE SCALE GENOMIC DNA]</scope>
    <source>
        <strain evidence="1 3">DSM 17474</strain>
    </source>
</reference>
<dbReference type="EMBL" id="CP091507">
    <property type="protein sequence ID" value="UOO80023.1"/>
    <property type="molecule type" value="Genomic_DNA"/>
</dbReference>
<organism evidence="2 4">
    <name type="scientific">Uruburuella suis</name>
    <dbReference type="NCBI Taxonomy" id="252130"/>
    <lineage>
        <taxon>Bacteria</taxon>
        <taxon>Pseudomonadati</taxon>
        <taxon>Pseudomonadota</taxon>
        <taxon>Betaproteobacteria</taxon>
        <taxon>Neisseriales</taxon>
        <taxon>Neisseriaceae</taxon>
        <taxon>Uruburuella</taxon>
    </lineage>
</organism>
<dbReference type="AlphaFoldDB" id="A0AAE9GYF7"/>
<evidence type="ECO:0008006" key="5">
    <source>
        <dbReference type="Google" id="ProtNLM"/>
    </source>
</evidence>
<protein>
    <recommendedName>
        <fullName evidence="5">Capsular polysaccharide synthesis protein</fullName>
    </recommendedName>
</protein>
<accession>A0AAE9GYF7</accession>
<reference evidence="2" key="2">
    <citation type="submission" date="2021-12" db="EMBL/GenBank/DDBJ databases">
        <authorList>
            <person name="Veyrier F.J."/>
        </authorList>
    </citation>
    <scope>NUCLEOTIDE SEQUENCE</scope>
    <source>
        <strain evidence="2">1258/02</strain>
    </source>
</reference>
<evidence type="ECO:0000313" key="3">
    <source>
        <dbReference type="Proteomes" id="UP000294721"/>
    </source>
</evidence>
<dbReference type="Proteomes" id="UP000294721">
    <property type="component" value="Unassembled WGS sequence"/>
</dbReference>
<reference evidence="2" key="3">
    <citation type="journal article" date="2022" name="Res Sq">
        <title>Evolution of multicellular longitudinally dividing oral cavity symbionts (Neisseriaceae).</title>
        <authorList>
            <person name="Nyongesa S."/>
            <person name="Weber P."/>
            <person name="Bernet E."/>
            <person name="Pullido F."/>
            <person name="Nieckarz M."/>
            <person name="Delaby M."/>
            <person name="Nieves C."/>
            <person name="Viehboeck T."/>
            <person name="Krause N."/>
            <person name="Rivera-Millot A."/>
            <person name="Nakamura A."/>
            <person name="Vischer N."/>
            <person name="VanNieuwenhze M."/>
            <person name="Brun Y."/>
            <person name="Cava F."/>
            <person name="Bulgheresi S."/>
            <person name="Veyrier F."/>
        </authorList>
    </citation>
    <scope>NUCLEOTIDE SEQUENCE</scope>
    <source>
        <strain evidence="2">1258/02</strain>
    </source>
</reference>
<sequence>MGKWKTSLKYRINKLYSKIVPFSYQADKYRHTFLASTELDAGQAASYPPAERKIYAFWTGRNPMSDNRRRGITSLQAVAGVPVVLVTPENLPQFIRPNAPLHPAFEYLSLVHKSDYLRCYFMHYLGGGYSDIKPCRHNWLASFEQLEASPAYAIGYPERKQDGLAQVGGVIQQDMNQYYSQIIGNCAYIFRPDTPFTRAWYRELHCRMDFYANKLKQHPGNIMGDNEGYPIPWTHILGDIFHPLNLKYMDKILKDSRLQPVCTDYR</sequence>